<comment type="similarity">
    <text evidence="1">Belongs to the AHA1 family.</text>
</comment>
<dbReference type="EMBL" id="CP001678">
    <property type="protein sequence ID" value="ACT59940.1"/>
    <property type="molecule type" value="Genomic_DNA"/>
</dbReference>
<dbReference type="CDD" id="cd07814">
    <property type="entry name" value="SRPBCC_CalC_Aha1-like"/>
    <property type="match status" value="1"/>
</dbReference>
<feature type="domain" description="Activator of Hsp90 ATPase homologue 1/2-like C-terminal" evidence="2">
    <location>
        <begin position="15"/>
        <end position="160"/>
    </location>
</feature>
<evidence type="ECO:0000313" key="4">
    <source>
        <dbReference type="Proteomes" id="UP000002745"/>
    </source>
</evidence>
<dbReference type="Gene3D" id="3.30.530.20">
    <property type="match status" value="1"/>
</dbReference>
<evidence type="ECO:0000313" key="3">
    <source>
        <dbReference type="EMBL" id="ACT59940.1"/>
    </source>
</evidence>
<dbReference type="Proteomes" id="UP000002745">
    <property type="component" value="Chromosome"/>
</dbReference>
<dbReference type="eggNOG" id="COG3832">
    <property type="taxonomic scope" value="Bacteria"/>
</dbReference>
<keyword evidence="4" id="KW-1185">Reference proteome</keyword>
<dbReference type="InterPro" id="IPR013538">
    <property type="entry name" value="ASHA1/2-like_C"/>
</dbReference>
<accession>C6XMM6</accession>
<sequence length="164" mass="18838">MSELPKLIIDREFKAAKSLVWKCWTQPELLARWYGPNVETVIHKFELEKGGEWLNEMRMEKGAMFSKAVFEEVMPEDLLSMLLSTTDKDWNIIASPMMPDWPATLLTIAEFEEVGGVTKLRFTWKPHNASDAEIAMFASMKDRMGGGWGMGFNLMDELLEELQT</sequence>
<organism evidence="3 4">
    <name type="scientific">Hirschia baltica (strain ATCC 49814 / DSM 5838 / IFAM 1418)</name>
    <dbReference type="NCBI Taxonomy" id="582402"/>
    <lineage>
        <taxon>Bacteria</taxon>
        <taxon>Pseudomonadati</taxon>
        <taxon>Pseudomonadota</taxon>
        <taxon>Alphaproteobacteria</taxon>
        <taxon>Hyphomonadales</taxon>
        <taxon>Hyphomonadaceae</taxon>
        <taxon>Hirschia</taxon>
    </lineage>
</organism>
<dbReference type="KEGG" id="hba:Hbal_2260"/>
<evidence type="ECO:0000259" key="2">
    <source>
        <dbReference type="Pfam" id="PF08327"/>
    </source>
</evidence>
<reference evidence="4" key="1">
    <citation type="journal article" date="2011" name="J. Bacteriol.">
        <title>Genome sequences of eight morphologically diverse alphaproteobacteria.</title>
        <authorList>
            <consortium name="US DOE Joint Genome Institute"/>
            <person name="Brown P.J."/>
            <person name="Kysela D.T."/>
            <person name="Buechlein A."/>
            <person name="Hemmerich C."/>
            <person name="Brun Y.V."/>
        </authorList>
    </citation>
    <scope>NUCLEOTIDE SEQUENCE [LARGE SCALE GENOMIC DNA]</scope>
    <source>
        <strain evidence="4">ATCC 49814 / DSM 5838 / IFAM 1418</strain>
    </source>
</reference>
<proteinExistence type="inferred from homology"/>
<evidence type="ECO:0000256" key="1">
    <source>
        <dbReference type="ARBA" id="ARBA00006817"/>
    </source>
</evidence>
<dbReference type="AlphaFoldDB" id="C6XMM6"/>
<dbReference type="SUPFAM" id="SSF55961">
    <property type="entry name" value="Bet v1-like"/>
    <property type="match status" value="1"/>
</dbReference>
<dbReference type="STRING" id="582402.Hbal_2260"/>
<dbReference type="Pfam" id="PF08327">
    <property type="entry name" value="AHSA1"/>
    <property type="match status" value="1"/>
</dbReference>
<dbReference type="InterPro" id="IPR023393">
    <property type="entry name" value="START-like_dom_sf"/>
</dbReference>
<gene>
    <name evidence="3" type="ordered locus">Hbal_2260</name>
</gene>
<name>C6XMM6_HIRBI</name>
<dbReference type="RefSeq" id="WP_015828090.1">
    <property type="nucleotide sequence ID" value="NC_012982.1"/>
</dbReference>
<dbReference type="OrthoDB" id="9805228at2"/>
<protein>
    <submittedName>
        <fullName evidence="3">Activator of Hsp90 ATPase 1 family protein</fullName>
    </submittedName>
</protein>
<dbReference type="HOGENOM" id="CLU_108923_6_0_5"/>